<dbReference type="AlphaFoldDB" id="A0A0D2CU85"/>
<feature type="signal peptide" evidence="1">
    <location>
        <begin position="1"/>
        <end position="21"/>
    </location>
</feature>
<evidence type="ECO:0008006" key="4">
    <source>
        <dbReference type="Google" id="ProtNLM"/>
    </source>
</evidence>
<reference evidence="2 3" key="1">
    <citation type="submission" date="2015-01" db="EMBL/GenBank/DDBJ databases">
        <title>The Genome Sequence of Exophiala xenobiotica CBS118157.</title>
        <authorList>
            <consortium name="The Broad Institute Genomics Platform"/>
            <person name="Cuomo C."/>
            <person name="de Hoog S."/>
            <person name="Gorbushina A."/>
            <person name="Stielow B."/>
            <person name="Teixiera M."/>
            <person name="Abouelleil A."/>
            <person name="Chapman S.B."/>
            <person name="Priest M."/>
            <person name="Young S.K."/>
            <person name="Wortman J."/>
            <person name="Nusbaum C."/>
            <person name="Birren B."/>
        </authorList>
    </citation>
    <scope>NUCLEOTIDE SEQUENCE [LARGE SCALE GENOMIC DNA]</scope>
    <source>
        <strain evidence="2 3">CBS 118157</strain>
    </source>
</reference>
<dbReference type="HOGENOM" id="CLU_1038420_0_0_1"/>
<keyword evidence="3" id="KW-1185">Reference proteome</keyword>
<dbReference type="OrthoDB" id="4141760at2759"/>
<evidence type="ECO:0000256" key="1">
    <source>
        <dbReference type="SAM" id="SignalP"/>
    </source>
</evidence>
<evidence type="ECO:0000313" key="3">
    <source>
        <dbReference type="Proteomes" id="UP000054342"/>
    </source>
</evidence>
<gene>
    <name evidence="2" type="ORF">PV05_09162</name>
</gene>
<organism evidence="2 3">
    <name type="scientific">Exophiala xenobiotica</name>
    <dbReference type="NCBI Taxonomy" id="348802"/>
    <lineage>
        <taxon>Eukaryota</taxon>
        <taxon>Fungi</taxon>
        <taxon>Dikarya</taxon>
        <taxon>Ascomycota</taxon>
        <taxon>Pezizomycotina</taxon>
        <taxon>Eurotiomycetes</taxon>
        <taxon>Chaetothyriomycetidae</taxon>
        <taxon>Chaetothyriales</taxon>
        <taxon>Herpotrichiellaceae</taxon>
        <taxon>Exophiala</taxon>
    </lineage>
</organism>
<proteinExistence type="predicted"/>
<dbReference type="Proteomes" id="UP000054342">
    <property type="component" value="Unassembled WGS sequence"/>
</dbReference>
<accession>A0A0D2CU85</accession>
<name>A0A0D2CU85_9EURO</name>
<dbReference type="EMBL" id="KN847321">
    <property type="protein sequence ID" value="KIW53607.1"/>
    <property type="molecule type" value="Genomic_DNA"/>
</dbReference>
<keyword evidence="1" id="KW-0732">Signal</keyword>
<sequence length="268" mass="30066">MQVKLSLLAGLLAGLLALSTATPIQNYAIPDEDNMSNTTRADMETTFPSNETLNAESSRALTKTITLGCHGECPAQQVKIDPDIPVKPHTCVRDALTALANWRIYCDGPDRWHLKSAFWKGNDDGSYLNHLRLCSLEPPSIMLCCGVSADLEDPNYFNSPKLMRSRQKWGFDEEGKTFFSWYSWGWNEFNHNNICKKWRTENEDQYAYFMQNLKGLGLEDADADGKVYDTCADQTKPGNPTDPLCIGGTRYMAEGPGLLERRPGSWPP</sequence>
<protein>
    <recommendedName>
        <fullName evidence="4">Ecp2 effector protein domain-containing protein</fullName>
    </recommendedName>
</protein>
<feature type="chain" id="PRO_5002239989" description="Ecp2 effector protein domain-containing protein" evidence="1">
    <location>
        <begin position="22"/>
        <end position="268"/>
    </location>
</feature>
<dbReference type="RefSeq" id="XP_013314191.1">
    <property type="nucleotide sequence ID" value="XM_013458737.1"/>
</dbReference>
<dbReference type="GeneID" id="25331070"/>
<evidence type="ECO:0000313" key="2">
    <source>
        <dbReference type="EMBL" id="KIW53607.1"/>
    </source>
</evidence>